<dbReference type="STRING" id="155417.A0A4Q4TQX4"/>
<dbReference type="InterPro" id="IPR053137">
    <property type="entry name" value="NLR-like"/>
</dbReference>
<protein>
    <recommendedName>
        <fullName evidence="2">Nucleoside phosphorylase domain-containing protein</fullName>
    </recommendedName>
</protein>
<feature type="coiled-coil region" evidence="1">
    <location>
        <begin position="342"/>
        <end position="387"/>
    </location>
</feature>
<dbReference type="OrthoDB" id="20872at2759"/>
<evidence type="ECO:0000313" key="4">
    <source>
        <dbReference type="Proteomes" id="UP000293360"/>
    </source>
</evidence>
<reference evidence="3 4" key="1">
    <citation type="submission" date="2018-06" db="EMBL/GenBank/DDBJ databases">
        <title>Complete Genomes of Monosporascus.</title>
        <authorList>
            <person name="Robinson A.J."/>
            <person name="Natvig D.O."/>
        </authorList>
    </citation>
    <scope>NUCLEOTIDE SEQUENCE [LARGE SCALE GENOMIC DNA]</scope>
    <source>
        <strain evidence="3 4">CBS 110550</strain>
    </source>
</reference>
<accession>A0A4Q4TQX4</accession>
<sequence>MGRTVLSYTLDSYTIACICPLSVEQAAVEGMLDEIHPTLPTERDENSYTFGRIGEHNIVVASMPETGMSTAATVATQLVNDFKSIRFGLLVGIGGGISVEGEHDIGLGDVVVGKPTDTFGGVVQFDRGKTHTGQRFERTGTLNKPPHVLLSNVRKLESKHLRESNRITQNISVMLEKYPGMDANQYRDQGVSHDMLFEATYPHQGGPGCQSCDRRKLTDRPPRAAGSPQVHYGTIGSANRVIKDGVSRQKLYEDLGIICVEMEAAGLMDEFPCLVIRGICDYADSHKNKRWQPYAAATAAAYMKELLEIIPPSQVDRTPRAVDTIKDSQKKQSQVPKEYPARDEFLGKVAQLEARNQYLEERNQERVKEIESLKVELREVHQAYRKNVEDSTKMWKDLVDQSRTVPNQPSVTQPPVAPESIRRQLRGFYDQRRVDEALARYEGLFRHDLQVLMSSYRHNYWDFMPGSLDRMRDFEDKYKLNRVGKALQHGETLMGETVTSNTPRDRVHQYGKEDTWRYILAGVGHRYQHTGWLNQNHANSLNRLHEEGIVGSRTRLTGVRLGWQIPGSPTASVASGPDGFMKVVLISVEVD</sequence>
<dbReference type="PANTHER" id="PTHR46082:SF11">
    <property type="entry name" value="AAA+ ATPASE DOMAIN-CONTAINING PROTEIN-RELATED"/>
    <property type="match status" value="1"/>
</dbReference>
<comment type="caution">
    <text evidence="3">The sequence shown here is derived from an EMBL/GenBank/DDBJ whole genome shotgun (WGS) entry which is preliminary data.</text>
</comment>
<evidence type="ECO:0000259" key="2">
    <source>
        <dbReference type="Pfam" id="PF01048"/>
    </source>
</evidence>
<evidence type="ECO:0000313" key="3">
    <source>
        <dbReference type="EMBL" id="RYP09765.1"/>
    </source>
</evidence>
<dbReference type="Gene3D" id="3.40.50.1580">
    <property type="entry name" value="Nucleoside phosphorylase domain"/>
    <property type="match status" value="1"/>
</dbReference>
<feature type="domain" description="Nucleoside phosphorylase" evidence="2">
    <location>
        <begin position="14"/>
        <end position="306"/>
    </location>
</feature>
<name>A0A4Q4TQX4_9PEZI</name>
<dbReference type="InterPro" id="IPR000845">
    <property type="entry name" value="Nucleoside_phosphorylase_d"/>
</dbReference>
<dbReference type="SUPFAM" id="SSF53167">
    <property type="entry name" value="Purine and uridine phosphorylases"/>
    <property type="match status" value="1"/>
</dbReference>
<gene>
    <name evidence="3" type="ORF">DL764_001100</name>
</gene>
<dbReference type="EMBL" id="QJNU01000030">
    <property type="protein sequence ID" value="RYP09765.1"/>
    <property type="molecule type" value="Genomic_DNA"/>
</dbReference>
<dbReference type="AlphaFoldDB" id="A0A4Q4TQX4"/>
<proteinExistence type="predicted"/>
<dbReference type="InterPro" id="IPR035994">
    <property type="entry name" value="Nucleoside_phosphorylase_sf"/>
</dbReference>
<organism evidence="3 4">
    <name type="scientific">Monosporascus ibericus</name>
    <dbReference type="NCBI Taxonomy" id="155417"/>
    <lineage>
        <taxon>Eukaryota</taxon>
        <taxon>Fungi</taxon>
        <taxon>Dikarya</taxon>
        <taxon>Ascomycota</taxon>
        <taxon>Pezizomycotina</taxon>
        <taxon>Sordariomycetes</taxon>
        <taxon>Xylariomycetidae</taxon>
        <taxon>Xylariales</taxon>
        <taxon>Xylariales incertae sedis</taxon>
        <taxon>Monosporascus</taxon>
    </lineage>
</organism>
<keyword evidence="4" id="KW-1185">Reference proteome</keyword>
<dbReference type="Pfam" id="PF01048">
    <property type="entry name" value="PNP_UDP_1"/>
    <property type="match status" value="1"/>
</dbReference>
<keyword evidence="1" id="KW-0175">Coiled coil</keyword>
<evidence type="ECO:0000256" key="1">
    <source>
        <dbReference type="SAM" id="Coils"/>
    </source>
</evidence>
<dbReference type="Proteomes" id="UP000293360">
    <property type="component" value="Unassembled WGS sequence"/>
</dbReference>
<dbReference type="GO" id="GO:0009116">
    <property type="term" value="P:nucleoside metabolic process"/>
    <property type="evidence" value="ECO:0007669"/>
    <property type="project" value="InterPro"/>
</dbReference>
<dbReference type="PANTHER" id="PTHR46082">
    <property type="entry name" value="ATP/GTP-BINDING PROTEIN-RELATED"/>
    <property type="match status" value="1"/>
</dbReference>
<dbReference type="GO" id="GO:0003824">
    <property type="term" value="F:catalytic activity"/>
    <property type="evidence" value="ECO:0007669"/>
    <property type="project" value="InterPro"/>
</dbReference>